<gene>
    <name evidence="4" type="primary">pglF</name>
    <name evidence="4" type="ORF">SULPSESMR1_03061</name>
</gene>
<evidence type="ECO:0000313" key="5">
    <source>
        <dbReference type="Proteomes" id="UP000199754"/>
    </source>
</evidence>
<dbReference type="PANTHER" id="PTHR43318:SF1">
    <property type="entry name" value="POLYSACCHARIDE BIOSYNTHESIS PROTEIN EPSC-RELATED"/>
    <property type="match status" value="1"/>
</dbReference>
<dbReference type="Gene3D" id="3.40.50.720">
    <property type="entry name" value="NAD(P)-binding Rossmann-like Domain"/>
    <property type="match status" value="2"/>
</dbReference>
<keyword evidence="4" id="KW-0456">Lyase</keyword>
<dbReference type="CDD" id="cd05237">
    <property type="entry name" value="UDP_invert_4-6DH_SDR_e"/>
    <property type="match status" value="1"/>
</dbReference>
<organism evidence="4 5">
    <name type="scientific">Pseudosulfitobacter pseudonitzschiae</name>
    <dbReference type="NCBI Taxonomy" id="1402135"/>
    <lineage>
        <taxon>Bacteria</taxon>
        <taxon>Pseudomonadati</taxon>
        <taxon>Pseudomonadota</taxon>
        <taxon>Alphaproteobacteria</taxon>
        <taxon>Rhodobacterales</taxon>
        <taxon>Roseobacteraceae</taxon>
        <taxon>Pseudosulfitobacter</taxon>
    </lineage>
</organism>
<feature type="transmembrane region" description="Helical" evidence="2">
    <location>
        <begin position="114"/>
        <end position="139"/>
    </location>
</feature>
<dbReference type="KEGG" id="spse:SULPSESMR1_03061"/>
<comment type="similarity">
    <text evidence="1">Belongs to the polysaccharide synthase family.</text>
</comment>
<keyword evidence="2" id="KW-0812">Transmembrane</keyword>
<keyword evidence="2" id="KW-0472">Membrane</keyword>
<dbReference type="SUPFAM" id="SSF53335">
    <property type="entry name" value="S-adenosyl-L-methionine-dependent methyltransferases"/>
    <property type="match status" value="1"/>
</dbReference>
<protein>
    <submittedName>
        <fullName evidence="4">UDP-N-acetyl-alpha-D-glucosamine C6 dehydratase</fullName>
        <ecNumber evidence="4">4.2.1.135</ecNumber>
    </submittedName>
</protein>
<evidence type="ECO:0000259" key="3">
    <source>
        <dbReference type="Pfam" id="PF02719"/>
    </source>
</evidence>
<dbReference type="Pfam" id="PF13727">
    <property type="entry name" value="CoA_binding_3"/>
    <property type="match status" value="1"/>
</dbReference>
<keyword evidence="2" id="KW-1133">Transmembrane helix</keyword>
<feature type="transmembrane region" description="Helical" evidence="2">
    <location>
        <begin position="82"/>
        <end position="108"/>
    </location>
</feature>
<dbReference type="Proteomes" id="UP000199754">
    <property type="component" value="Chromosome"/>
</dbReference>
<feature type="transmembrane region" description="Helical" evidence="2">
    <location>
        <begin position="50"/>
        <end position="70"/>
    </location>
</feature>
<dbReference type="EMBL" id="CP022415">
    <property type="protein sequence ID" value="ASM73839.1"/>
    <property type="molecule type" value="Genomic_DNA"/>
</dbReference>
<dbReference type="EC" id="4.2.1.135" evidence="4"/>
<dbReference type="STRING" id="1402135.SAMN05444149_10456"/>
<dbReference type="GO" id="GO:0016829">
    <property type="term" value="F:lyase activity"/>
    <property type="evidence" value="ECO:0007669"/>
    <property type="project" value="UniProtKB-KW"/>
</dbReference>
<accession>A0A221K4B9</accession>
<dbReference type="InterPro" id="IPR036291">
    <property type="entry name" value="NAD(P)-bd_dom_sf"/>
</dbReference>
<name>A0A221K4B9_9RHOB</name>
<sequence>MLSFVKSLSRSQKRNIMLAVDSMLVPLALLLALSLHSSGGQSILSMMLAYLPVLPVFLVISGALSVLLGVSTIQLNAYESAAIGLTGAYSVALVLVSVLLTTAAQIPVTVATHIVFGTSFFIFSVISRAVLLQIVLAIYRRSAVRCRVLIYGAGTTGTQLVSALRNHEKIEPVAFVDDSRALHGLVVARLPVYSPVRIAEIAAEKQIDRVLLALPSLSLPKQAQISRRLQKMGFEVQALPSFAQLIGEEALVDKLTDVEPKLFLNRDEVSSVTGAGGIESYEGKTILISGAGGSIGSELCRQVLQCHPAKMVLFELSEVALYKVDMELRQIAEDIEVEIVPVLGTVTDTLQVRRILTKHNIQVVLHAAAYKHVPLVETNPLTGLTNNVLGTQTLATEAATAGVERFILISSDKAVRPSNVMGASKRLAEFVVRDLATRVPFGEGPIYTMVRFGNVLGSSGSVVPLFQEQLRRGGPITVTHRDVSRYFMTAQEAVHLVLRAGAMAKGGEIYVLDMGKPVPIERLARQVIESAGYTVRDANYPEGDIEIEFTGLRPGEKMTEELSLTGNMVGTGHRKIFSADEAALSEIEIASALRSLRAALAASDEQAAKDVAMRWVEGYSLAVREQFENAPKFNPMS</sequence>
<dbReference type="InterPro" id="IPR003869">
    <property type="entry name" value="Polysac_CapD-like"/>
</dbReference>
<dbReference type="SUPFAM" id="SSF51735">
    <property type="entry name" value="NAD(P)-binding Rossmann-fold domains"/>
    <property type="match status" value="1"/>
</dbReference>
<proteinExistence type="inferred from homology"/>
<dbReference type="OrthoDB" id="9803111at2"/>
<evidence type="ECO:0000313" key="4">
    <source>
        <dbReference type="EMBL" id="ASM73839.1"/>
    </source>
</evidence>
<evidence type="ECO:0000256" key="2">
    <source>
        <dbReference type="SAM" id="Phobius"/>
    </source>
</evidence>
<feature type="domain" description="Polysaccharide biosynthesis protein CapD-like" evidence="3">
    <location>
        <begin position="286"/>
        <end position="578"/>
    </location>
</feature>
<keyword evidence="5" id="KW-1185">Reference proteome</keyword>
<dbReference type="AlphaFoldDB" id="A0A221K4B9"/>
<dbReference type="InterPro" id="IPR029063">
    <property type="entry name" value="SAM-dependent_MTases_sf"/>
</dbReference>
<reference evidence="4 5" key="1">
    <citation type="submission" date="2017-07" db="EMBL/GenBank/DDBJ databases">
        <title>Genome Sequence of Sulfitobacter pseudonitzschiae Strain SMR1 Isolated from a culture of the Diatom Skeletonema marinoi.</title>
        <authorList>
            <person name="Topel M."/>
            <person name="Pinder M.I.M."/>
            <person name="Johansson O.N."/>
            <person name="Kourtchenko O."/>
            <person name="Godhe A."/>
            <person name="Clarke A.K."/>
        </authorList>
    </citation>
    <scope>NUCLEOTIDE SEQUENCE [LARGE SCALE GENOMIC DNA]</scope>
    <source>
        <strain evidence="4 5">SMR1</strain>
    </source>
</reference>
<evidence type="ECO:0000256" key="1">
    <source>
        <dbReference type="ARBA" id="ARBA00007430"/>
    </source>
</evidence>
<dbReference type="InterPro" id="IPR051203">
    <property type="entry name" value="Polysaccharide_Synthase-Rel"/>
</dbReference>
<dbReference type="PANTHER" id="PTHR43318">
    <property type="entry name" value="UDP-N-ACETYLGLUCOSAMINE 4,6-DEHYDRATASE"/>
    <property type="match status" value="1"/>
</dbReference>
<dbReference type="Pfam" id="PF02719">
    <property type="entry name" value="Polysacc_synt_2"/>
    <property type="match status" value="1"/>
</dbReference>